<sequence>MADFDKLSDRKGTQEGELEVKFNIGNNHEKKGLIEYNKGTMDDIYSQMFNLGDPRRPTGKEERLLWYGQLREDAREFLSSRKYSGEDIIKAGGINIVVLGMIFDKINNGLELTKRDRIILDVGVFFMGGPPPQMNLIGNPIIPPKSQRIISQTYQGNAQHSQQFMRGIWKKQVLGNDYVFGMIYKWTNKITGRSYVGRTQRVKGTPYYRPYSSMSIRFQEELETAFFTELDILKKKNNELYLDMRKIYDTAGRGQAGMDAIRNSMELNIVEIQLLGKNFEKDSQLIKDLEDDWIQTFRSQGENLYNVMGGGAGNTASYETTGYGRRDLHGKVIFLLSHGFKGWEVGEYIGIPRSHGGMLASVIKDATGMDTRQALIIFIEGQPRHI</sequence>
<reference evidence="1" key="1">
    <citation type="journal article" date="2015" name="Nature">
        <title>Complex archaea that bridge the gap between prokaryotes and eukaryotes.</title>
        <authorList>
            <person name="Spang A."/>
            <person name="Saw J.H."/>
            <person name="Jorgensen S.L."/>
            <person name="Zaremba-Niedzwiedzka K."/>
            <person name="Martijn J."/>
            <person name="Lind A.E."/>
            <person name="van Eijk R."/>
            <person name="Schleper C."/>
            <person name="Guy L."/>
            <person name="Ettema T.J."/>
        </authorList>
    </citation>
    <scope>NUCLEOTIDE SEQUENCE</scope>
</reference>
<evidence type="ECO:0000313" key="1">
    <source>
        <dbReference type="EMBL" id="KKL81785.1"/>
    </source>
</evidence>
<dbReference type="InterPro" id="IPR035901">
    <property type="entry name" value="GIY-YIG_endonuc_sf"/>
</dbReference>
<protein>
    <submittedName>
        <fullName evidence="1">Uncharacterized protein</fullName>
    </submittedName>
</protein>
<accession>A0A0F9HJE1</accession>
<proteinExistence type="predicted"/>
<dbReference type="AlphaFoldDB" id="A0A0F9HJE1"/>
<organism evidence="1">
    <name type="scientific">marine sediment metagenome</name>
    <dbReference type="NCBI Taxonomy" id="412755"/>
    <lineage>
        <taxon>unclassified sequences</taxon>
        <taxon>metagenomes</taxon>
        <taxon>ecological metagenomes</taxon>
    </lineage>
</organism>
<gene>
    <name evidence="1" type="ORF">LCGC14_1991300</name>
</gene>
<dbReference type="Gene3D" id="3.40.1440.10">
    <property type="entry name" value="GIY-YIG endonuclease"/>
    <property type="match status" value="1"/>
</dbReference>
<comment type="caution">
    <text evidence="1">The sequence shown here is derived from an EMBL/GenBank/DDBJ whole genome shotgun (WGS) entry which is preliminary data.</text>
</comment>
<dbReference type="EMBL" id="LAZR01022465">
    <property type="protein sequence ID" value="KKL81785.1"/>
    <property type="molecule type" value="Genomic_DNA"/>
</dbReference>
<name>A0A0F9HJE1_9ZZZZ</name>